<evidence type="ECO:0000313" key="3">
    <source>
        <dbReference type="Proteomes" id="UP000676336"/>
    </source>
</evidence>
<gene>
    <name evidence="1" type="ORF">SMN809_LOCUS42318</name>
    <name evidence="2" type="ORF">SMN809_LOCUS50419</name>
</gene>
<proteinExistence type="predicted"/>
<accession>A0A8S3C454</accession>
<evidence type="ECO:0000313" key="1">
    <source>
        <dbReference type="EMBL" id="CAF4682020.1"/>
    </source>
</evidence>
<dbReference type="EMBL" id="CAJOBI010121816">
    <property type="protein sequence ID" value="CAF4682020.1"/>
    <property type="molecule type" value="Genomic_DNA"/>
</dbReference>
<comment type="caution">
    <text evidence="2">The sequence shown here is derived from an EMBL/GenBank/DDBJ whole genome shotgun (WGS) entry which is preliminary data.</text>
</comment>
<protein>
    <submittedName>
        <fullName evidence="2">Uncharacterized protein</fullName>
    </submittedName>
</protein>
<dbReference type="Proteomes" id="UP000676336">
    <property type="component" value="Unassembled WGS sequence"/>
</dbReference>
<organism evidence="2 3">
    <name type="scientific">Rotaria magnacalcarata</name>
    <dbReference type="NCBI Taxonomy" id="392030"/>
    <lineage>
        <taxon>Eukaryota</taxon>
        <taxon>Metazoa</taxon>
        <taxon>Spiralia</taxon>
        <taxon>Gnathifera</taxon>
        <taxon>Rotifera</taxon>
        <taxon>Eurotatoria</taxon>
        <taxon>Bdelloidea</taxon>
        <taxon>Philodinida</taxon>
        <taxon>Philodinidae</taxon>
        <taxon>Rotaria</taxon>
    </lineage>
</organism>
<sequence>MLDIQVALRLEDQLSTLLNMTTEEYDQILDDEHTKLLQTQQFPSECHFI</sequence>
<dbReference type="AlphaFoldDB" id="A0A8S3C454"/>
<reference evidence="2" key="1">
    <citation type="submission" date="2021-02" db="EMBL/GenBank/DDBJ databases">
        <authorList>
            <person name="Nowell W R."/>
        </authorList>
    </citation>
    <scope>NUCLEOTIDE SEQUENCE</scope>
</reference>
<feature type="non-terminal residue" evidence="2">
    <location>
        <position position="1"/>
    </location>
</feature>
<name>A0A8S3C454_9BILA</name>
<evidence type="ECO:0000313" key="2">
    <source>
        <dbReference type="EMBL" id="CAF4872673.1"/>
    </source>
</evidence>
<dbReference type="EMBL" id="CAJOBI010166690">
    <property type="protein sequence ID" value="CAF4872673.1"/>
    <property type="molecule type" value="Genomic_DNA"/>
</dbReference>